<comment type="caution">
    <text evidence="4">The sequence shown here is derived from an EMBL/GenBank/DDBJ whole genome shotgun (WGS) entry which is preliminary data.</text>
</comment>
<reference evidence="5" key="1">
    <citation type="journal article" date="2019" name="Int. J. Syst. Evol. Microbiol.">
        <title>The Global Catalogue of Microorganisms (GCM) 10K type strain sequencing project: providing services to taxonomists for standard genome sequencing and annotation.</title>
        <authorList>
            <consortium name="The Broad Institute Genomics Platform"/>
            <consortium name="The Broad Institute Genome Sequencing Center for Infectious Disease"/>
            <person name="Wu L."/>
            <person name="Ma J."/>
        </authorList>
    </citation>
    <scope>NUCLEOTIDE SEQUENCE [LARGE SCALE GENOMIC DNA]</scope>
    <source>
        <strain evidence="5">JCM 17440</strain>
    </source>
</reference>
<dbReference type="InterPro" id="IPR020556">
    <property type="entry name" value="Amidase_CS"/>
</dbReference>
<dbReference type="RefSeq" id="WP_344892696.1">
    <property type="nucleotide sequence ID" value="NZ_BAABAS010000004.1"/>
</dbReference>
<name>A0ABP8BWH3_9ACTN</name>
<dbReference type="PANTHER" id="PTHR11895:SF7">
    <property type="entry name" value="GLUTAMYL-TRNA(GLN) AMIDOTRANSFERASE SUBUNIT A, MITOCHONDRIAL"/>
    <property type="match status" value="1"/>
</dbReference>
<feature type="domain" description="Amidase" evidence="3">
    <location>
        <begin position="24"/>
        <end position="455"/>
    </location>
</feature>
<dbReference type="Pfam" id="PF01425">
    <property type="entry name" value="Amidase"/>
    <property type="match status" value="1"/>
</dbReference>
<sequence length="487" mass="50755">MEIWEMSAAEVARLIRTRAVSSFEVTRAVIDRIGDVNPAANALVEVREDEALDAAAKADARLRHGRPAGPLHGVPVTFKVNTNVAGLPTTEGVAAYVGRVATETDPQAASWLAAGAVLVGRTNCPPFATRWTTEGDFYGATVNPWDPAVTPGGSSGGAAAAVALGMGALAQGSDIGGSIRYPAACCGVAGLRPTPGRVPAWAGSPSHDPPMAVQAFVEQGPLARTVADVRLGLRAMEAYDARDPRAVALTGRIPASSERARVAVVTDPGGPGLRGSSTAEAVAATRTAASWLADAGYQVEEVEQPLFGEAARLWWLLALTEFGLGMTAEVERVGDPGFRTFFDLMFAVYRDEFGDVDLTGFAAGWARRGMLRRQLSEFADRYPLILTPVSGEAPFAMGADAESVERTAELMGRQWPLMSVPVLGFPALGLPATAKPGAAPIGVQVIGRPFAEDAVFTAAEVIEARSGITTPVDPSSHGKSSDVLALG</sequence>
<dbReference type="InterPro" id="IPR036928">
    <property type="entry name" value="AS_sf"/>
</dbReference>
<feature type="region of interest" description="Disordered" evidence="2">
    <location>
        <begin position="468"/>
        <end position="487"/>
    </location>
</feature>
<dbReference type="InterPro" id="IPR023631">
    <property type="entry name" value="Amidase_dom"/>
</dbReference>
<keyword evidence="5" id="KW-1185">Reference proteome</keyword>
<evidence type="ECO:0000313" key="5">
    <source>
        <dbReference type="Proteomes" id="UP001501710"/>
    </source>
</evidence>
<evidence type="ECO:0000256" key="1">
    <source>
        <dbReference type="ARBA" id="ARBA00009199"/>
    </source>
</evidence>
<dbReference type="InterPro" id="IPR000120">
    <property type="entry name" value="Amidase"/>
</dbReference>
<dbReference type="EMBL" id="BAABAS010000004">
    <property type="protein sequence ID" value="GAA4228308.1"/>
    <property type="molecule type" value="Genomic_DNA"/>
</dbReference>
<evidence type="ECO:0000313" key="4">
    <source>
        <dbReference type="EMBL" id="GAA4228308.1"/>
    </source>
</evidence>
<dbReference type="PANTHER" id="PTHR11895">
    <property type="entry name" value="TRANSAMIDASE"/>
    <property type="match status" value="1"/>
</dbReference>
<evidence type="ECO:0000259" key="3">
    <source>
        <dbReference type="Pfam" id="PF01425"/>
    </source>
</evidence>
<dbReference type="NCBIfam" id="NF005687">
    <property type="entry name" value="PRK07487.1"/>
    <property type="match status" value="1"/>
</dbReference>
<protein>
    <submittedName>
        <fullName evidence="4">Amidase family protein</fullName>
    </submittedName>
</protein>
<dbReference type="PROSITE" id="PS00571">
    <property type="entry name" value="AMIDASES"/>
    <property type="match status" value="1"/>
</dbReference>
<accession>A0ABP8BWH3</accession>
<comment type="similarity">
    <text evidence="1">Belongs to the amidase family.</text>
</comment>
<evidence type="ECO:0000256" key="2">
    <source>
        <dbReference type="SAM" id="MobiDB-lite"/>
    </source>
</evidence>
<dbReference type="SUPFAM" id="SSF75304">
    <property type="entry name" value="Amidase signature (AS) enzymes"/>
    <property type="match status" value="1"/>
</dbReference>
<dbReference type="Proteomes" id="UP001501710">
    <property type="component" value="Unassembled WGS sequence"/>
</dbReference>
<dbReference type="Gene3D" id="3.90.1300.10">
    <property type="entry name" value="Amidase signature (AS) domain"/>
    <property type="match status" value="1"/>
</dbReference>
<proteinExistence type="inferred from homology"/>
<organism evidence="4 5">
    <name type="scientific">Actinomadura meridiana</name>
    <dbReference type="NCBI Taxonomy" id="559626"/>
    <lineage>
        <taxon>Bacteria</taxon>
        <taxon>Bacillati</taxon>
        <taxon>Actinomycetota</taxon>
        <taxon>Actinomycetes</taxon>
        <taxon>Streptosporangiales</taxon>
        <taxon>Thermomonosporaceae</taxon>
        <taxon>Actinomadura</taxon>
    </lineage>
</organism>
<gene>
    <name evidence="4" type="ORF">GCM10022254_18150</name>
</gene>
<dbReference type="PIRSF" id="PIRSF001221">
    <property type="entry name" value="Amidase_fungi"/>
    <property type="match status" value="1"/>
</dbReference>